<sequence>MKVFLRLVDANIREMLRERMQIFWFIIFPIVFVLILGTIFNSGDKAMEFDVGLVLEDQGEVSRGLKEAFESVTVFKMYSGAREEELEELKKGNRSLVIILPENLTESVVQGKKTEIPVYYDAGNVSTNQVLLSTVNEILNAVERKMTGSPSVFEANATSVQTEELSQINYFLPGILALALMQLGLFGSLRMVSLRERKILKSLGATPLPRSMFIASEVVVRMIMSVIQTVLIVSVGYAVFGIKIVGNWTVILGLVLLGAATFVSMGYMFASFVKTSDSGQGLIQVVQFVMMFMSGIFIPIEIMPDFMLPVVKVIPLTYLADVLRQTMTGVAPMFSVATNVVVLSGWLFVSLVLSTRFKWE</sequence>
<comment type="subcellular location">
    <subcellularLocation>
        <location evidence="1">Membrane</location>
        <topology evidence="1">Multi-pass membrane protein</topology>
    </subcellularLocation>
</comment>
<proteinExistence type="predicted"/>
<dbReference type="InterPro" id="IPR047817">
    <property type="entry name" value="ABC2_TM_bact-type"/>
</dbReference>
<keyword evidence="3 5" id="KW-1133">Transmembrane helix</keyword>
<evidence type="ECO:0000313" key="8">
    <source>
        <dbReference type="Proteomes" id="UP000019109"/>
    </source>
</evidence>
<feature type="transmembrane region" description="Helical" evidence="5">
    <location>
        <begin position="330"/>
        <end position="353"/>
    </location>
</feature>
<dbReference type="Proteomes" id="UP000019109">
    <property type="component" value="Unassembled WGS sequence"/>
</dbReference>
<protein>
    <submittedName>
        <fullName evidence="7">ABC-type multidrug transport system</fullName>
    </submittedName>
</protein>
<dbReference type="Gene3D" id="3.40.1710.10">
    <property type="entry name" value="abc type-2 transporter like domain"/>
    <property type="match status" value="1"/>
</dbReference>
<evidence type="ECO:0000259" key="6">
    <source>
        <dbReference type="PROSITE" id="PS51012"/>
    </source>
</evidence>
<feature type="transmembrane region" description="Helical" evidence="5">
    <location>
        <begin position="21"/>
        <end position="40"/>
    </location>
</feature>
<name>W4V403_9FIRM</name>
<evidence type="ECO:0000256" key="3">
    <source>
        <dbReference type="ARBA" id="ARBA00022989"/>
    </source>
</evidence>
<dbReference type="Pfam" id="PF12698">
    <property type="entry name" value="ABC2_membrane_3"/>
    <property type="match status" value="1"/>
</dbReference>
<evidence type="ECO:0000256" key="5">
    <source>
        <dbReference type="SAM" id="Phobius"/>
    </source>
</evidence>
<keyword evidence="8" id="KW-1185">Reference proteome</keyword>
<dbReference type="InterPro" id="IPR013525">
    <property type="entry name" value="ABC2_TM"/>
</dbReference>
<keyword evidence="2 5" id="KW-0812">Transmembrane</keyword>
<organism evidence="7 8">
    <name type="scientific">Acetivibrio straminisolvens JCM 21531</name>
    <dbReference type="NCBI Taxonomy" id="1294263"/>
    <lineage>
        <taxon>Bacteria</taxon>
        <taxon>Bacillati</taxon>
        <taxon>Bacillota</taxon>
        <taxon>Clostridia</taxon>
        <taxon>Eubacteriales</taxon>
        <taxon>Oscillospiraceae</taxon>
        <taxon>Acetivibrio</taxon>
    </lineage>
</organism>
<feature type="domain" description="ABC transmembrane type-2" evidence="6">
    <location>
        <begin position="128"/>
        <end position="357"/>
    </location>
</feature>
<dbReference type="OrthoDB" id="9774758at2"/>
<comment type="caution">
    <text evidence="7">The sequence shown here is derived from an EMBL/GenBank/DDBJ whole genome shotgun (WGS) entry which is preliminary data.</text>
</comment>
<feature type="transmembrane region" description="Helical" evidence="5">
    <location>
        <begin position="282"/>
        <end position="300"/>
    </location>
</feature>
<evidence type="ECO:0000313" key="7">
    <source>
        <dbReference type="EMBL" id="GAE87558.1"/>
    </source>
</evidence>
<dbReference type="PANTHER" id="PTHR43027">
    <property type="entry name" value="DOXORUBICIN RESISTANCE ABC TRANSPORTER PERMEASE PROTEIN DRRC-RELATED"/>
    <property type="match status" value="1"/>
</dbReference>
<accession>W4V403</accession>
<dbReference type="InterPro" id="IPR052902">
    <property type="entry name" value="ABC-2_transporter"/>
</dbReference>
<dbReference type="STRING" id="1294263.JCM21531_936"/>
<dbReference type="AlphaFoldDB" id="W4V403"/>
<dbReference type="PROSITE" id="PS51012">
    <property type="entry name" value="ABC_TM2"/>
    <property type="match status" value="1"/>
</dbReference>
<evidence type="ECO:0000256" key="1">
    <source>
        <dbReference type="ARBA" id="ARBA00004141"/>
    </source>
</evidence>
<evidence type="ECO:0000256" key="2">
    <source>
        <dbReference type="ARBA" id="ARBA00022692"/>
    </source>
</evidence>
<keyword evidence="4 5" id="KW-0472">Membrane</keyword>
<dbReference type="RefSeq" id="WP_038287348.1">
    <property type="nucleotide sequence ID" value="NZ_BAVR01000008.1"/>
</dbReference>
<feature type="transmembrane region" description="Helical" evidence="5">
    <location>
        <begin position="218"/>
        <end position="242"/>
    </location>
</feature>
<dbReference type="PANTHER" id="PTHR43027:SF2">
    <property type="entry name" value="TRANSPORT PERMEASE PROTEIN"/>
    <property type="match status" value="1"/>
</dbReference>
<feature type="transmembrane region" description="Helical" evidence="5">
    <location>
        <begin position="170"/>
        <end position="192"/>
    </location>
</feature>
<dbReference type="EMBL" id="BAVR01000008">
    <property type="protein sequence ID" value="GAE87558.1"/>
    <property type="molecule type" value="Genomic_DNA"/>
</dbReference>
<evidence type="ECO:0000256" key="4">
    <source>
        <dbReference type="ARBA" id="ARBA00023136"/>
    </source>
</evidence>
<feature type="transmembrane region" description="Helical" evidence="5">
    <location>
        <begin position="248"/>
        <end position="270"/>
    </location>
</feature>
<gene>
    <name evidence="7" type="ORF">JCM21531_936</name>
</gene>
<reference evidence="7" key="1">
    <citation type="journal article" date="2014" name="Genome Announc.">
        <title>Draft Genome Sequence of Clostridium straminisolvens Strain JCM 21531T, Isolated from a Cellulose-Degrading Bacterial Community.</title>
        <authorList>
            <person name="Yuki M."/>
            <person name="Oshima K."/>
            <person name="Suda W."/>
            <person name="Sakamoto M."/>
            <person name="Kitamura K."/>
            <person name="Iida T."/>
            <person name="Hattori M."/>
            <person name="Ohkuma M."/>
        </authorList>
    </citation>
    <scope>NUCLEOTIDE SEQUENCE [LARGE SCALE GENOMIC DNA]</scope>
    <source>
        <strain evidence="7">JCM 21531</strain>
    </source>
</reference>
<dbReference type="GO" id="GO:0140359">
    <property type="term" value="F:ABC-type transporter activity"/>
    <property type="evidence" value="ECO:0007669"/>
    <property type="project" value="InterPro"/>
</dbReference>
<dbReference type="GO" id="GO:0016020">
    <property type="term" value="C:membrane"/>
    <property type="evidence" value="ECO:0007669"/>
    <property type="project" value="UniProtKB-SubCell"/>
</dbReference>